<reference evidence="2" key="1">
    <citation type="submission" date="2016-10" db="EMBL/GenBank/DDBJ databases">
        <authorList>
            <person name="Varghese N."/>
            <person name="Submissions S."/>
        </authorList>
    </citation>
    <scope>NUCLEOTIDE SEQUENCE [LARGE SCALE GENOMIC DNA]</scope>
    <source>
        <strain evidence="2">CBMB127</strain>
    </source>
</reference>
<dbReference type="RefSeq" id="WP_091471457.1">
    <property type="nucleotide sequence ID" value="NZ_FNFX01000003.1"/>
</dbReference>
<dbReference type="EMBL" id="FNFX01000003">
    <property type="protein sequence ID" value="SDK49805.1"/>
    <property type="molecule type" value="Genomic_DNA"/>
</dbReference>
<accession>A0A1G9CEE6</accession>
<protein>
    <submittedName>
        <fullName evidence="1">Uncharacterized protein</fullName>
    </submittedName>
</protein>
<evidence type="ECO:0000313" key="1">
    <source>
        <dbReference type="EMBL" id="SDK49805.1"/>
    </source>
</evidence>
<dbReference type="STRING" id="492660.SAMN05192566_1405"/>
<dbReference type="OrthoDB" id="5368589at2"/>
<keyword evidence="2" id="KW-1185">Reference proteome</keyword>
<sequence length="162" mass="18199">MSVDWIKVWLMLAGLLPALTMADDTVIAVIVSAQPNFSVSVAASELAPVYWRKKLYDNRGKPLHPANLSTDHPLRLHFSQQVLHSSPRSQVGYWNELYFHGVQPPFTVESQEAMIRYVAYTESAIGYIDACKLDERVHPVLWVTATRVVSEPPNLRCNAAPL</sequence>
<dbReference type="AlphaFoldDB" id="A0A1G9CEE6"/>
<name>A0A1G9CEE6_9PROT</name>
<evidence type="ECO:0000313" key="2">
    <source>
        <dbReference type="Proteomes" id="UP000198629"/>
    </source>
</evidence>
<proteinExistence type="predicted"/>
<gene>
    <name evidence="1" type="ORF">SAMN05192566_1405</name>
</gene>
<dbReference type="Proteomes" id="UP000198629">
    <property type="component" value="Unassembled WGS sequence"/>
</dbReference>
<organism evidence="1 2">
    <name type="scientific">Methylophilus rhizosphaerae</name>
    <dbReference type="NCBI Taxonomy" id="492660"/>
    <lineage>
        <taxon>Bacteria</taxon>
        <taxon>Pseudomonadati</taxon>
        <taxon>Pseudomonadota</taxon>
        <taxon>Betaproteobacteria</taxon>
        <taxon>Nitrosomonadales</taxon>
        <taxon>Methylophilaceae</taxon>
        <taxon>Methylophilus</taxon>
    </lineage>
</organism>